<dbReference type="GO" id="GO:0005802">
    <property type="term" value="C:trans-Golgi network"/>
    <property type="evidence" value="ECO:0007669"/>
    <property type="project" value="InterPro"/>
</dbReference>
<keyword evidence="8" id="KW-0333">Golgi apparatus</keyword>
<dbReference type="GO" id="GO:0043130">
    <property type="term" value="F:ubiquitin binding"/>
    <property type="evidence" value="ECO:0007669"/>
    <property type="project" value="InterPro"/>
</dbReference>
<dbReference type="Ensembl" id="ENSOSIT00000016918.1">
    <property type="protein sequence ID" value="ENSOSIP00000016010.1"/>
    <property type="gene ID" value="ENSOSIG00000007691.1"/>
</dbReference>
<dbReference type="InterPro" id="IPR041198">
    <property type="entry name" value="GGA_N-GAT"/>
</dbReference>
<reference evidence="14" key="2">
    <citation type="submission" date="2025-09" db="UniProtKB">
        <authorList>
            <consortium name="Ensembl"/>
        </authorList>
    </citation>
    <scope>IDENTIFICATION</scope>
</reference>
<dbReference type="SMART" id="SM00288">
    <property type="entry name" value="VHS"/>
    <property type="match status" value="1"/>
</dbReference>
<dbReference type="PANTHER" id="PTHR45905:SF3">
    <property type="entry name" value="ADP-RIBOSYLATION FACTOR-BINDING PROTEIN GGA3"/>
    <property type="match status" value="1"/>
</dbReference>
<dbReference type="PANTHER" id="PTHR45905">
    <property type="entry name" value="GOLGI-LOCALIZED, GAMMA-ADAPTIN EAR CONTAINING, ARF BINDING PROTEIN"/>
    <property type="match status" value="1"/>
</dbReference>
<dbReference type="Proteomes" id="UP000694383">
    <property type="component" value="Unplaced"/>
</dbReference>
<dbReference type="SUPFAM" id="SSF48464">
    <property type="entry name" value="ENTH/VHS domain"/>
    <property type="match status" value="1"/>
</dbReference>
<dbReference type="InterPro" id="IPR004152">
    <property type="entry name" value="GAT_dom"/>
</dbReference>
<dbReference type="SUPFAM" id="SSF49348">
    <property type="entry name" value="Clathrin adaptor appendage domain"/>
    <property type="match status" value="1"/>
</dbReference>
<dbReference type="InterPro" id="IPR008942">
    <property type="entry name" value="ENTH_VHS"/>
</dbReference>
<comment type="subcellular location">
    <subcellularLocation>
        <location evidence="2">Early endosome membrane</location>
        <topology evidence="2">Peripheral membrane protein</topology>
    </subcellularLocation>
    <subcellularLocation>
        <location evidence="1">Golgi apparatus</location>
        <location evidence="1">trans-Golgi network membrane</location>
        <topology evidence="1">Peripheral membrane protein</topology>
    </subcellularLocation>
</comment>
<dbReference type="GO" id="GO:0006893">
    <property type="term" value="P:Golgi to plasma membrane transport"/>
    <property type="evidence" value="ECO:0007669"/>
    <property type="project" value="TreeGrafter"/>
</dbReference>
<keyword evidence="9" id="KW-0472">Membrane</keyword>
<evidence type="ECO:0000256" key="1">
    <source>
        <dbReference type="ARBA" id="ARBA00004150"/>
    </source>
</evidence>
<keyword evidence="10" id="KW-0175">Coiled coil</keyword>
<keyword evidence="4" id="KW-0813">Transport</keyword>
<keyword evidence="15" id="KW-1185">Reference proteome</keyword>
<feature type="domain" description="VHS" evidence="11">
    <location>
        <begin position="1"/>
        <end position="131"/>
    </location>
</feature>
<dbReference type="GeneTree" id="ENSGT00940000157333"/>
<comment type="similarity">
    <text evidence="3">Belongs to the GGA protein family.</text>
</comment>
<dbReference type="GO" id="GO:0034394">
    <property type="term" value="P:protein localization to cell surface"/>
    <property type="evidence" value="ECO:0007669"/>
    <property type="project" value="TreeGrafter"/>
</dbReference>
<sequence length="586" mass="64547">LLHPSNRHEDWEYIMGFCDQINKELEGPQISVRLLAHKIQSPQEWEAMQALTVLEACLKNCGQRFHNEVGKFKFLNELIKLVSPKYLGDRTSEKVKTRVIEMLFSWTISLPEETKIREAYQMLKLQGIVLVDPEISADPTLKPPSSPRCKNPVFDDEKKSLQLAELLKSKKPEDLQEANRLIKNMVMEDEVRTRKAAQLRNTLEAANNSVKLLNEMLAHFNLEESTDEDKELIKELYNDCDKLQKKVFQLATESEDNDSHLGEILQASDDLSHVMNSYKMIVEGHKINGDSEGVQGKQTSVKQGKAQGNNYLSFDCVLQGFGPDLGLFDTSLSSAATLSDFPAELSSSASACRVTKTTAASSTSIPGLLFPTLPAFSSSELRAPTLQEPPCSAPTASEAAAAPLSLSVTLPAPPAAPSQLSALSGGVHLPSPPLSLTLQDLPMLDLSFIWTFCCVVGQVSPVNVFDKNGLRVLLHFATNCPPGRPDVLVMVASMLNTSPQPVRNILLQAAVPKMMKVKLQSPSGTELAPFSPILPPPSITQVILLANPLKEKTRMRYKLTFTLEEQPLTEVGEVKEFPPADRWGAL</sequence>
<feature type="coiled-coil region" evidence="10">
    <location>
        <begin position="196"/>
        <end position="253"/>
    </location>
</feature>
<dbReference type="Pfam" id="PF00790">
    <property type="entry name" value="VHS"/>
    <property type="match status" value="1"/>
</dbReference>
<dbReference type="Gene3D" id="2.60.40.1230">
    <property type="match status" value="1"/>
</dbReference>
<dbReference type="GO" id="GO:0031267">
    <property type="term" value="F:small GTPase binding"/>
    <property type="evidence" value="ECO:0007669"/>
    <property type="project" value="InterPro"/>
</dbReference>
<dbReference type="FunFam" id="1.25.40.90:FF:000011">
    <property type="entry name" value="ADP-ribosylation factor-binding protein GGA3 isoform X1"/>
    <property type="match status" value="1"/>
</dbReference>
<dbReference type="InterPro" id="IPR008153">
    <property type="entry name" value="GAE_dom"/>
</dbReference>
<organism evidence="14 15">
    <name type="scientific">Oryzias sinensis</name>
    <name type="common">Chinese medaka</name>
    <dbReference type="NCBI Taxonomy" id="183150"/>
    <lineage>
        <taxon>Eukaryota</taxon>
        <taxon>Metazoa</taxon>
        <taxon>Chordata</taxon>
        <taxon>Craniata</taxon>
        <taxon>Vertebrata</taxon>
        <taxon>Euteleostomi</taxon>
        <taxon>Actinopterygii</taxon>
        <taxon>Neopterygii</taxon>
        <taxon>Teleostei</taxon>
        <taxon>Neoteleostei</taxon>
        <taxon>Acanthomorphata</taxon>
        <taxon>Ovalentaria</taxon>
        <taxon>Atherinomorphae</taxon>
        <taxon>Beloniformes</taxon>
        <taxon>Adrianichthyidae</taxon>
        <taxon>Oryziinae</taxon>
        <taxon>Oryzias</taxon>
    </lineage>
</organism>
<reference evidence="14" key="1">
    <citation type="submission" date="2025-08" db="UniProtKB">
        <authorList>
            <consortium name="Ensembl"/>
        </authorList>
    </citation>
    <scope>IDENTIFICATION</scope>
</reference>
<feature type="domain" description="GAT" evidence="13">
    <location>
        <begin position="156"/>
        <end position="283"/>
    </location>
</feature>
<dbReference type="InterPro" id="IPR027422">
    <property type="entry name" value="GGA1-3"/>
</dbReference>
<evidence type="ECO:0000256" key="7">
    <source>
        <dbReference type="ARBA" id="ARBA00022927"/>
    </source>
</evidence>
<dbReference type="GO" id="GO:0035091">
    <property type="term" value="F:phosphatidylinositol binding"/>
    <property type="evidence" value="ECO:0007669"/>
    <property type="project" value="InterPro"/>
</dbReference>
<evidence type="ECO:0000256" key="4">
    <source>
        <dbReference type="ARBA" id="ARBA00022448"/>
    </source>
</evidence>
<evidence type="ECO:0000256" key="5">
    <source>
        <dbReference type="ARBA" id="ARBA00022753"/>
    </source>
</evidence>
<keyword evidence="6" id="KW-0832">Ubl conjugation</keyword>
<dbReference type="Gene3D" id="1.20.5.170">
    <property type="match status" value="1"/>
</dbReference>
<dbReference type="InterPro" id="IPR013041">
    <property type="entry name" value="Clathrin_app_Ig-like_sf"/>
</dbReference>
<dbReference type="SUPFAM" id="SSF89009">
    <property type="entry name" value="GAT-like domain"/>
    <property type="match status" value="1"/>
</dbReference>
<evidence type="ECO:0000256" key="9">
    <source>
        <dbReference type="ARBA" id="ARBA00023136"/>
    </source>
</evidence>
<proteinExistence type="inferred from homology"/>
<dbReference type="Pfam" id="PF03127">
    <property type="entry name" value="GAT"/>
    <property type="match status" value="1"/>
</dbReference>
<evidence type="ECO:0000313" key="15">
    <source>
        <dbReference type="Proteomes" id="UP000694383"/>
    </source>
</evidence>
<evidence type="ECO:0000256" key="8">
    <source>
        <dbReference type="ARBA" id="ARBA00023034"/>
    </source>
</evidence>
<dbReference type="PROSITE" id="PS50180">
    <property type="entry name" value="GAE"/>
    <property type="match status" value="1"/>
</dbReference>
<dbReference type="GO" id="GO:0006886">
    <property type="term" value="P:intracellular protein transport"/>
    <property type="evidence" value="ECO:0007669"/>
    <property type="project" value="InterPro"/>
</dbReference>
<dbReference type="Gene3D" id="1.20.58.160">
    <property type="match status" value="1"/>
</dbReference>
<evidence type="ECO:0000259" key="13">
    <source>
        <dbReference type="PROSITE" id="PS50909"/>
    </source>
</evidence>
<evidence type="ECO:0000256" key="6">
    <source>
        <dbReference type="ARBA" id="ARBA00022843"/>
    </source>
</evidence>
<dbReference type="InterPro" id="IPR038425">
    <property type="entry name" value="GAT_sf"/>
</dbReference>
<dbReference type="PROSITE" id="PS50909">
    <property type="entry name" value="GAT"/>
    <property type="match status" value="1"/>
</dbReference>
<keyword evidence="5" id="KW-0967">Endosome</keyword>
<dbReference type="InterPro" id="IPR008152">
    <property type="entry name" value="Clathrin_a/b/g-adaptin_app_Ig"/>
</dbReference>
<dbReference type="Pfam" id="PF02883">
    <property type="entry name" value="Alpha_adaptinC2"/>
    <property type="match status" value="1"/>
</dbReference>
<protein>
    <submittedName>
        <fullName evidence="14">Golgi associated, gamma adaptin ear containing, ARF binding protein 3a</fullName>
    </submittedName>
</protein>
<name>A0A8C7XPV0_9TELE</name>
<dbReference type="PROSITE" id="PS50179">
    <property type="entry name" value="VHS"/>
    <property type="match status" value="1"/>
</dbReference>
<evidence type="ECO:0000256" key="10">
    <source>
        <dbReference type="SAM" id="Coils"/>
    </source>
</evidence>
<accession>A0A8C7XPV0</accession>
<evidence type="ECO:0000313" key="14">
    <source>
        <dbReference type="Ensembl" id="ENSOSIP00000016010.1"/>
    </source>
</evidence>
<dbReference type="Gene3D" id="1.25.40.90">
    <property type="match status" value="1"/>
</dbReference>
<evidence type="ECO:0000256" key="3">
    <source>
        <dbReference type="ARBA" id="ARBA00008099"/>
    </source>
</evidence>
<dbReference type="AlphaFoldDB" id="A0A8C7XPV0"/>
<evidence type="ECO:0000256" key="2">
    <source>
        <dbReference type="ARBA" id="ARBA00004220"/>
    </source>
</evidence>
<dbReference type="InterPro" id="IPR002014">
    <property type="entry name" value="VHS_dom"/>
</dbReference>
<evidence type="ECO:0000259" key="12">
    <source>
        <dbReference type="PROSITE" id="PS50180"/>
    </source>
</evidence>
<dbReference type="SMART" id="SM00809">
    <property type="entry name" value="Alpha_adaptinC2"/>
    <property type="match status" value="1"/>
</dbReference>
<dbReference type="GO" id="GO:0031901">
    <property type="term" value="C:early endosome membrane"/>
    <property type="evidence" value="ECO:0007669"/>
    <property type="project" value="UniProtKB-SubCell"/>
</dbReference>
<evidence type="ECO:0000259" key="11">
    <source>
        <dbReference type="PROSITE" id="PS50179"/>
    </source>
</evidence>
<dbReference type="Pfam" id="PF18308">
    <property type="entry name" value="GGA_N-GAT"/>
    <property type="match status" value="1"/>
</dbReference>
<keyword evidence="7" id="KW-0653">Protein transport</keyword>
<feature type="domain" description="GAE" evidence="12">
    <location>
        <begin position="457"/>
        <end position="578"/>
    </location>
</feature>